<protein>
    <submittedName>
        <fullName evidence="2">Uncharacterized protein</fullName>
    </submittedName>
</protein>
<dbReference type="OrthoDB" id="1086355at2"/>
<feature type="chain" id="PRO_5007458565" evidence="1">
    <location>
        <begin position="20"/>
        <end position="311"/>
    </location>
</feature>
<sequence length="311" mass="34562">MKTILFSILAIGIAVTTEAQTTIKANFNKGDTTVYQTVSNIKMELPMGAGNKEFGVTTSTRYVVLDKTNTGYRLERTITKADYKGNKEIANQMGNSMEKYLTNTPVILQTDTNGTIIKIENYDDVVGKASSVGIAELEKLYSDNPQIEAVMPKTKAIMSISAQLEEKNIIDNINEVTFLSFYGKKINNGDKEDRTLQQGIKAVTTYSINKLQGNIKVTGLSKSNMTENDVKQMMIANMKKMGMGEEVTSQIENNWGQMKAMGMTNLDFDSVDNYNFLPSGWISDSTTDGTVKMMGMNMKITVKTNLDKKNW</sequence>
<dbReference type="EMBL" id="LRQG01000179">
    <property type="protein sequence ID" value="KXA35648.1"/>
    <property type="molecule type" value="Genomic_DNA"/>
</dbReference>
<evidence type="ECO:0000313" key="3">
    <source>
        <dbReference type="Proteomes" id="UP000070533"/>
    </source>
</evidence>
<keyword evidence="3" id="KW-1185">Reference proteome</keyword>
<name>A0A133PZ46_9BACT</name>
<organism evidence="2 3">
    <name type="scientific">Prevotella corporis</name>
    <dbReference type="NCBI Taxonomy" id="28128"/>
    <lineage>
        <taxon>Bacteria</taxon>
        <taxon>Pseudomonadati</taxon>
        <taxon>Bacteroidota</taxon>
        <taxon>Bacteroidia</taxon>
        <taxon>Bacteroidales</taxon>
        <taxon>Prevotellaceae</taxon>
        <taxon>Prevotella</taxon>
    </lineage>
</organism>
<keyword evidence="1" id="KW-0732">Signal</keyword>
<reference evidence="3" key="1">
    <citation type="submission" date="2016-01" db="EMBL/GenBank/DDBJ databases">
        <authorList>
            <person name="Mitreva M."/>
            <person name="Pepin K.H."/>
            <person name="Mihindukulasuriya K.A."/>
            <person name="Fulton R."/>
            <person name="Fronick C."/>
            <person name="O'Laughlin M."/>
            <person name="Miner T."/>
            <person name="Herter B."/>
            <person name="Rosa B.A."/>
            <person name="Cordes M."/>
            <person name="Tomlinson C."/>
            <person name="Wollam A."/>
            <person name="Palsikar V.B."/>
            <person name="Mardis E.R."/>
            <person name="Wilson R.K."/>
        </authorList>
    </citation>
    <scope>NUCLEOTIDE SEQUENCE [LARGE SCALE GENOMIC DNA]</scope>
    <source>
        <strain evidence="3">MJR7716</strain>
    </source>
</reference>
<feature type="signal peptide" evidence="1">
    <location>
        <begin position="1"/>
        <end position="19"/>
    </location>
</feature>
<dbReference type="Proteomes" id="UP000070533">
    <property type="component" value="Unassembled WGS sequence"/>
</dbReference>
<dbReference type="RefSeq" id="WP_060941004.1">
    <property type="nucleotide sequence ID" value="NZ_KQ957296.1"/>
</dbReference>
<dbReference type="PATRIC" id="fig|28128.5.peg.2013"/>
<dbReference type="AlphaFoldDB" id="A0A133PZ46"/>
<comment type="caution">
    <text evidence="2">The sequence shown here is derived from an EMBL/GenBank/DDBJ whole genome shotgun (WGS) entry which is preliminary data.</text>
</comment>
<gene>
    <name evidence="2" type="ORF">HMPREF3226_01953</name>
</gene>
<evidence type="ECO:0000313" key="2">
    <source>
        <dbReference type="EMBL" id="KXA35648.1"/>
    </source>
</evidence>
<proteinExistence type="predicted"/>
<evidence type="ECO:0000256" key="1">
    <source>
        <dbReference type="SAM" id="SignalP"/>
    </source>
</evidence>
<accession>A0A133PZ46</accession>